<reference evidence="1" key="1">
    <citation type="submission" date="2023-04" db="EMBL/GenBank/DDBJ databases">
        <title>Phytophthora fragariaefolia NBRC 109709.</title>
        <authorList>
            <person name="Ichikawa N."/>
            <person name="Sato H."/>
            <person name="Tonouchi N."/>
        </authorList>
    </citation>
    <scope>NUCLEOTIDE SEQUENCE</scope>
    <source>
        <strain evidence="1">NBRC 109709</strain>
    </source>
</reference>
<organism evidence="1 2">
    <name type="scientific">Phytophthora fragariaefolia</name>
    <dbReference type="NCBI Taxonomy" id="1490495"/>
    <lineage>
        <taxon>Eukaryota</taxon>
        <taxon>Sar</taxon>
        <taxon>Stramenopiles</taxon>
        <taxon>Oomycota</taxon>
        <taxon>Peronosporomycetes</taxon>
        <taxon>Peronosporales</taxon>
        <taxon>Peronosporaceae</taxon>
        <taxon>Phytophthora</taxon>
    </lineage>
</organism>
<dbReference type="AlphaFoldDB" id="A0A9W6YPA2"/>
<comment type="caution">
    <text evidence="1">The sequence shown here is derived from an EMBL/GenBank/DDBJ whole genome shotgun (WGS) entry which is preliminary data.</text>
</comment>
<dbReference type="OrthoDB" id="118906at2759"/>
<dbReference type="EMBL" id="BSXT01018904">
    <property type="protein sequence ID" value="GMG15829.1"/>
    <property type="molecule type" value="Genomic_DNA"/>
</dbReference>
<dbReference type="Proteomes" id="UP001165121">
    <property type="component" value="Unassembled WGS sequence"/>
</dbReference>
<evidence type="ECO:0000313" key="1">
    <source>
        <dbReference type="EMBL" id="GMG15829.1"/>
    </source>
</evidence>
<name>A0A9W6YPA2_9STRA</name>
<keyword evidence="2" id="KW-1185">Reference proteome</keyword>
<gene>
    <name evidence="1" type="ORF">Pfra01_002956100</name>
</gene>
<sequence>MALQWAEEEEGGLVGAGGEIAKCWSFPDQQPAAKHVAEGDPTEGSWQPRWLLEEDGFTEYLELVDAYKPAAGPMTFGEYALSRPDDFSQAMGASEDGRCAFHALAHAVDALGIPEWCSDDIVNLFYRARAGVGNAIASEGVVWPTLWSFIWQVNRSARGAGRPQICEDTIRVNQIQFRLSGVETCLGLEHLLGHQRKSHAFMLQVTTAGRFAWDDSVAQVPLLEYAYSWLARRRFVRRVLIR</sequence>
<protein>
    <submittedName>
        <fullName evidence="1">Unnamed protein product</fullName>
    </submittedName>
</protein>
<evidence type="ECO:0000313" key="2">
    <source>
        <dbReference type="Proteomes" id="UP001165121"/>
    </source>
</evidence>
<proteinExistence type="predicted"/>
<accession>A0A9W6YPA2</accession>